<dbReference type="GO" id="GO:0030672">
    <property type="term" value="C:synaptic vesicle membrane"/>
    <property type="evidence" value="ECO:0007669"/>
    <property type="project" value="TreeGrafter"/>
</dbReference>
<dbReference type="PRINTS" id="PR00220">
    <property type="entry name" value="SYNAPTOPHYSN"/>
</dbReference>
<evidence type="ECO:0000313" key="1">
    <source>
        <dbReference type="Ensembl" id="ENSUPAP00010013336.1"/>
    </source>
</evidence>
<dbReference type="PANTHER" id="PTHR10306:SF9">
    <property type="entry name" value="SYNAPTOPHYSIN-LIKE PROTEIN 1"/>
    <property type="match status" value="1"/>
</dbReference>
<sequence>MGPVRCPPSRSTSTPLKEPIGFIKILQWIASIFAFATCGGFKGKTEILVNCPLLKVNENHTVEATFSYPFSLYR</sequence>
<keyword evidence="2" id="KW-1185">Reference proteome</keyword>
<dbReference type="Ensembl" id="ENSUPAT00010015280.1">
    <property type="protein sequence ID" value="ENSUPAP00010013336.1"/>
    <property type="gene ID" value="ENSUPAG00010010788.1"/>
</dbReference>
<organism evidence="1 2">
    <name type="scientific">Urocitellus parryii</name>
    <name type="common">Arctic ground squirrel</name>
    <name type="synonym">Spermophilus parryii</name>
    <dbReference type="NCBI Taxonomy" id="9999"/>
    <lineage>
        <taxon>Eukaryota</taxon>
        <taxon>Metazoa</taxon>
        <taxon>Chordata</taxon>
        <taxon>Craniata</taxon>
        <taxon>Vertebrata</taxon>
        <taxon>Euteleostomi</taxon>
        <taxon>Mammalia</taxon>
        <taxon>Eutheria</taxon>
        <taxon>Euarchontoglires</taxon>
        <taxon>Glires</taxon>
        <taxon>Rodentia</taxon>
        <taxon>Sciuromorpha</taxon>
        <taxon>Sciuridae</taxon>
        <taxon>Xerinae</taxon>
        <taxon>Marmotini</taxon>
        <taxon>Urocitellus</taxon>
    </lineage>
</organism>
<accession>A0A8D2HH55</accession>
<evidence type="ECO:0000313" key="2">
    <source>
        <dbReference type="Proteomes" id="UP000694417"/>
    </source>
</evidence>
<dbReference type="InterPro" id="IPR001285">
    <property type="entry name" value="Synaptophysin/porin"/>
</dbReference>
<dbReference type="Proteomes" id="UP000694417">
    <property type="component" value="Unplaced"/>
</dbReference>
<name>A0A8D2HH55_UROPR</name>
<protein>
    <recommendedName>
        <fullName evidence="3">Synaptophysin</fullName>
    </recommendedName>
</protein>
<reference evidence="1" key="2">
    <citation type="submission" date="2025-09" db="UniProtKB">
        <authorList>
            <consortium name="Ensembl"/>
        </authorList>
    </citation>
    <scope>IDENTIFICATION</scope>
</reference>
<proteinExistence type="predicted"/>
<dbReference type="PANTHER" id="PTHR10306">
    <property type="entry name" value="SYNAPTOPHYSIN"/>
    <property type="match status" value="1"/>
</dbReference>
<dbReference type="AlphaFoldDB" id="A0A8D2HH55"/>
<dbReference type="GeneTree" id="ENSGT01030000234637"/>
<evidence type="ECO:0008006" key="3">
    <source>
        <dbReference type="Google" id="ProtNLM"/>
    </source>
</evidence>
<reference evidence="1" key="1">
    <citation type="submission" date="2025-08" db="UniProtKB">
        <authorList>
            <consortium name="Ensembl"/>
        </authorList>
    </citation>
    <scope>IDENTIFICATION</scope>
</reference>